<evidence type="ECO:0000313" key="10">
    <source>
        <dbReference type="RefSeq" id="XP_021852036.1"/>
    </source>
</evidence>
<accession>A0A9R0IMD9</accession>
<organism evidence="6 10">
    <name type="scientific">Spinacia oleracea</name>
    <name type="common">Spinach</name>
    <dbReference type="NCBI Taxonomy" id="3562"/>
    <lineage>
        <taxon>Eukaryota</taxon>
        <taxon>Viridiplantae</taxon>
        <taxon>Streptophyta</taxon>
        <taxon>Embryophyta</taxon>
        <taxon>Tracheophyta</taxon>
        <taxon>Spermatophyta</taxon>
        <taxon>Magnoliopsida</taxon>
        <taxon>eudicotyledons</taxon>
        <taxon>Gunneridae</taxon>
        <taxon>Pentapetalae</taxon>
        <taxon>Caryophyllales</taxon>
        <taxon>Chenopodiaceae</taxon>
        <taxon>Chenopodioideae</taxon>
        <taxon>Anserineae</taxon>
        <taxon>Spinacia</taxon>
    </lineage>
</organism>
<evidence type="ECO:0000313" key="7">
    <source>
        <dbReference type="RefSeq" id="XP_021852032.1"/>
    </source>
</evidence>
<evidence type="ECO:0000313" key="9">
    <source>
        <dbReference type="RefSeq" id="XP_021852035.1"/>
    </source>
</evidence>
<protein>
    <submittedName>
        <fullName evidence="7 8">Uncharacterized protein LOC110791591 isoform X1</fullName>
    </submittedName>
</protein>
<evidence type="ECO:0000256" key="5">
    <source>
        <dbReference type="SAM" id="MobiDB-lite"/>
    </source>
</evidence>
<sequence length="249" mass="27595">MCEISPADGFVEINENLGDMITYVANEPCVGLYYIQQHAQNAVPNIIRLKNNLLEKSHEVSLHTQDLEDSIVMTRTMKECGSPIIDEMISDIKASLSIMSTKQPVRGVIQRRTSSYHQVGSNTWARSAVSNQNDVERSGGYFSSVLKSAKEKAANLTWPQPLPSGSNQPLPSGSNQVEETDELPISSEVSLTMDGKSQLTLPEEIEFDEFKADREARLEEWLDGPTSILRNESCNTQGHGHGHHLLDSL</sequence>
<proteinExistence type="inferred from homology"/>
<dbReference type="InterPro" id="IPR019320">
    <property type="entry name" value="BORCS8"/>
</dbReference>
<dbReference type="GeneID" id="110791591"/>
<dbReference type="Proteomes" id="UP000813463">
    <property type="component" value="Chromosome 2"/>
</dbReference>
<evidence type="ECO:0000313" key="11">
    <source>
        <dbReference type="RefSeq" id="XP_056693309.1"/>
    </source>
</evidence>
<keyword evidence="3" id="KW-0472">Membrane</keyword>
<evidence type="ECO:0000256" key="3">
    <source>
        <dbReference type="ARBA" id="ARBA00023136"/>
    </source>
</evidence>
<dbReference type="RefSeq" id="XP_021852035.1">
    <property type="nucleotide sequence ID" value="XM_021996343.1"/>
</dbReference>
<evidence type="ECO:0000256" key="2">
    <source>
        <dbReference type="ARBA" id="ARBA00010463"/>
    </source>
</evidence>
<comment type="similarity">
    <text evidence="2">Belongs to the BORCS8 family.</text>
</comment>
<name>A0A9R0IMD9_SPIOL</name>
<evidence type="ECO:0000256" key="1">
    <source>
        <dbReference type="ARBA" id="ARBA00004656"/>
    </source>
</evidence>
<evidence type="ECO:0000313" key="6">
    <source>
        <dbReference type="Proteomes" id="UP000813463"/>
    </source>
</evidence>
<dbReference type="KEGG" id="soe:110791591"/>
<dbReference type="RefSeq" id="XP_021852036.1">
    <property type="nucleotide sequence ID" value="XM_021996344.1"/>
</dbReference>
<gene>
    <name evidence="7 8 9 10 11" type="primary">LOC110791591</name>
</gene>
<comment type="subcellular location">
    <subcellularLocation>
        <location evidence="1">Lysosome membrane</location>
    </subcellularLocation>
</comment>
<feature type="region of interest" description="Disordered" evidence="5">
    <location>
        <begin position="157"/>
        <end position="182"/>
    </location>
</feature>
<dbReference type="Pfam" id="PF10167">
    <property type="entry name" value="BORCS8"/>
    <property type="match status" value="1"/>
</dbReference>
<dbReference type="PANTHER" id="PTHR21146:SF0">
    <property type="entry name" value="BLOC-1-RELATED COMPLEX SUBUNIT 8"/>
    <property type="match status" value="1"/>
</dbReference>
<dbReference type="RefSeq" id="XP_021852032.1">
    <property type="nucleotide sequence ID" value="XM_021996340.1"/>
</dbReference>
<evidence type="ECO:0000256" key="4">
    <source>
        <dbReference type="ARBA" id="ARBA00023228"/>
    </source>
</evidence>
<dbReference type="AlphaFoldDB" id="A0A9R0IMD9"/>
<feature type="compositionally biased region" description="Polar residues" evidence="5">
    <location>
        <begin position="163"/>
        <end position="177"/>
    </location>
</feature>
<dbReference type="RefSeq" id="XP_021852033.1">
    <property type="nucleotide sequence ID" value="XM_021996341.1"/>
</dbReference>
<evidence type="ECO:0000313" key="8">
    <source>
        <dbReference type="RefSeq" id="XP_021852033.1"/>
    </source>
</evidence>
<reference evidence="6" key="1">
    <citation type="journal article" date="2021" name="Nat. Commun.">
        <title>Genomic analyses provide insights into spinach domestication and the genetic basis of agronomic traits.</title>
        <authorList>
            <person name="Cai X."/>
            <person name="Sun X."/>
            <person name="Xu C."/>
            <person name="Sun H."/>
            <person name="Wang X."/>
            <person name="Ge C."/>
            <person name="Zhang Z."/>
            <person name="Wang Q."/>
            <person name="Fei Z."/>
            <person name="Jiao C."/>
            <person name="Wang Q."/>
        </authorList>
    </citation>
    <scope>NUCLEOTIDE SEQUENCE [LARGE SCALE GENOMIC DNA]</scope>
    <source>
        <strain evidence="6">cv. Varoflay</strain>
    </source>
</reference>
<keyword evidence="6" id="KW-1185">Reference proteome</keyword>
<dbReference type="PANTHER" id="PTHR21146">
    <property type="entry name" value="MEF2B PROTEIN"/>
    <property type="match status" value="1"/>
</dbReference>
<keyword evidence="4" id="KW-0458">Lysosome</keyword>
<reference evidence="7 8" key="2">
    <citation type="submission" date="2025-04" db="UniProtKB">
        <authorList>
            <consortium name="RefSeq"/>
        </authorList>
    </citation>
    <scope>IDENTIFICATION</scope>
    <source>
        <tissue evidence="11">Leaf</tissue>
    </source>
</reference>
<dbReference type="OrthoDB" id="19830at2759"/>
<dbReference type="RefSeq" id="XP_056693309.1">
    <property type="nucleotide sequence ID" value="XM_056837331.1"/>
</dbReference>
<dbReference type="GO" id="GO:0005765">
    <property type="term" value="C:lysosomal membrane"/>
    <property type="evidence" value="ECO:0007669"/>
    <property type="project" value="UniProtKB-SubCell"/>
</dbReference>